<evidence type="ECO:0000313" key="3">
    <source>
        <dbReference type="Proteomes" id="UP000324800"/>
    </source>
</evidence>
<dbReference type="GO" id="GO:0051959">
    <property type="term" value="F:dynein light intermediate chain binding"/>
    <property type="evidence" value="ECO:0007669"/>
    <property type="project" value="InterPro"/>
</dbReference>
<sequence length="152" mass="16952">MTNLTQNGSKLIMSIIDQNVGYSEDFSVHITTTLPNPHYKSGISIAATIIYFTIAPAGLDEQLLAETVRIEKPKPEIQRNPITVQITVDVNDTGFVQDDTLQLHLSIYGSILDYQTVSKTLEQIYRNCKGNKYIVQATEETATLINSALNQY</sequence>
<dbReference type="GO" id="GO:0007018">
    <property type="term" value="P:microtubule-based movement"/>
    <property type="evidence" value="ECO:0007669"/>
    <property type="project" value="InterPro"/>
</dbReference>
<dbReference type="GO" id="GO:0045505">
    <property type="term" value="F:dynein intermediate chain binding"/>
    <property type="evidence" value="ECO:0007669"/>
    <property type="project" value="InterPro"/>
</dbReference>
<evidence type="ECO:0000313" key="2">
    <source>
        <dbReference type="EMBL" id="KAA6375874.1"/>
    </source>
</evidence>
<accession>A0A5J4V020</accession>
<reference evidence="2 3" key="1">
    <citation type="submission" date="2019-03" db="EMBL/GenBank/DDBJ databases">
        <title>Single cell metagenomics reveals metabolic interactions within the superorganism composed of flagellate Streblomastix strix and complex community of Bacteroidetes bacteria on its surface.</title>
        <authorList>
            <person name="Treitli S.C."/>
            <person name="Kolisko M."/>
            <person name="Husnik F."/>
            <person name="Keeling P."/>
            <person name="Hampl V."/>
        </authorList>
    </citation>
    <scope>NUCLEOTIDE SEQUENCE [LARGE SCALE GENOMIC DNA]</scope>
    <source>
        <strain evidence="2">ST1C</strain>
    </source>
</reference>
<dbReference type="OrthoDB" id="447173at2759"/>
<dbReference type="Proteomes" id="UP000324800">
    <property type="component" value="Unassembled WGS sequence"/>
</dbReference>
<evidence type="ECO:0000259" key="1">
    <source>
        <dbReference type="Pfam" id="PF12781"/>
    </source>
</evidence>
<dbReference type="Gene3D" id="3.40.50.300">
    <property type="entry name" value="P-loop containing nucleotide triphosphate hydrolases"/>
    <property type="match status" value="1"/>
</dbReference>
<feature type="domain" description="Dynein heavy chain ATP-binding dynein motor region" evidence="1">
    <location>
        <begin position="5"/>
        <end position="124"/>
    </location>
</feature>
<comment type="caution">
    <text evidence="2">The sequence shown here is derived from an EMBL/GenBank/DDBJ whole genome shotgun (WGS) entry which is preliminary data.</text>
</comment>
<dbReference type="Pfam" id="PF12781">
    <property type="entry name" value="AAA_9"/>
    <property type="match status" value="1"/>
</dbReference>
<dbReference type="GO" id="GO:0030286">
    <property type="term" value="C:dynein complex"/>
    <property type="evidence" value="ECO:0007669"/>
    <property type="project" value="InterPro"/>
</dbReference>
<gene>
    <name evidence="2" type="ORF">EZS28_028601</name>
</gene>
<proteinExistence type="predicted"/>
<dbReference type="InterPro" id="IPR035706">
    <property type="entry name" value="AAA_9"/>
</dbReference>
<dbReference type="EMBL" id="SNRW01010927">
    <property type="protein sequence ID" value="KAA6375874.1"/>
    <property type="molecule type" value="Genomic_DNA"/>
</dbReference>
<dbReference type="PANTHER" id="PTHR22878:SF68">
    <property type="entry name" value="DYNEIN HEAVY CHAIN 6, AXONEMAL-LIKE"/>
    <property type="match status" value="1"/>
</dbReference>
<dbReference type="InterPro" id="IPR026983">
    <property type="entry name" value="DHC"/>
</dbReference>
<organism evidence="2 3">
    <name type="scientific">Streblomastix strix</name>
    <dbReference type="NCBI Taxonomy" id="222440"/>
    <lineage>
        <taxon>Eukaryota</taxon>
        <taxon>Metamonada</taxon>
        <taxon>Preaxostyla</taxon>
        <taxon>Oxymonadida</taxon>
        <taxon>Streblomastigidae</taxon>
        <taxon>Streblomastix</taxon>
    </lineage>
</organism>
<dbReference type="AlphaFoldDB" id="A0A5J4V020"/>
<dbReference type="PANTHER" id="PTHR22878">
    <property type="entry name" value="DYNEIN HEAVY CHAIN 6, AXONEMAL-LIKE-RELATED"/>
    <property type="match status" value="1"/>
</dbReference>
<dbReference type="InterPro" id="IPR027417">
    <property type="entry name" value="P-loop_NTPase"/>
</dbReference>
<name>A0A5J4V020_9EUKA</name>
<protein>
    <submittedName>
        <fullName evidence="2">Putative dynein heavy chain</fullName>
    </submittedName>
</protein>